<reference evidence="3" key="1">
    <citation type="submission" date="2020-08" db="EMBL/GenBank/DDBJ databases">
        <title>Genome public.</title>
        <authorList>
            <person name="Liu C."/>
            <person name="Sun Q."/>
        </authorList>
    </citation>
    <scope>NUCLEOTIDE SEQUENCE</scope>
    <source>
        <strain evidence="3">NSJ-24</strain>
    </source>
</reference>
<feature type="domain" description="DUF1980" evidence="2">
    <location>
        <begin position="180"/>
        <end position="311"/>
    </location>
</feature>
<dbReference type="SUPFAM" id="SSF52540">
    <property type="entry name" value="P-loop containing nucleoside triphosphate hydrolases"/>
    <property type="match status" value="1"/>
</dbReference>
<dbReference type="Pfam" id="PF02492">
    <property type="entry name" value="cobW"/>
    <property type="match status" value="1"/>
</dbReference>
<organism evidence="3 4">
    <name type="scientific">Lentihominibacter hominis</name>
    <dbReference type="NCBI Taxonomy" id="2763645"/>
    <lineage>
        <taxon>Bacteria</taxon>
        <taxon>Bacillati</taxon>
        <taxon>Bacillota</taxon>
        <taxon>Clostridia</taxon>
        <taxon>Peptostreptococcales</taxon>
        <taxon>Anaerovoracaceae</taxon>
        <taxon>Lentihominibacter</taxon>
    </lineage>
</organism>
<accession>A0A926E9G3</accession>
<dbReference type="InterPro" id="IPR003495">
    <property type="entry name" value="CobW/HypB/UreG_nucleotide-bd"/>
</dbReference>
<evidence type="ECO:0000313" key="4">
    <source>
        <dbReference type="Proteomes" id="UP000610862"/>
    </source>
</evidence>
<dbReference type="InterPro" id="IPR027417">
    <property type="entry name" value="P-loop_NTPase"/>
</dbReference>
<dbReference type="Pfam" id="PF21537">
    <property type="entry name" value="DUF1980_C"/>
    <property type="match status" value="1"/>
</dbReference>
<evidence type="ECO:0000259" key="2">
    <source>
        <dbReference type="Pfam" id="PF21537"/>
    </source>
</evidence>
<dbReference type="EMBL" id="JACRTA010000003">
    <property type="protein sequence ID" value="MBC8568870.1"/>
    <property type="molecule type" value="Genomic_DNA"/>
</dbReference>
<proteinExistence type="predicted"/>
<feature type="domain" description="CobW/HypB/UreG nucleotide-binding" evidence="1">
    <location>
        <begin position="4"/>
        <end position="168"/>
    </location>
</feature>
<evidence type="ECO:0000259" key="1">
    <source>
        <dbReference type="Pfam" id="PF02492"/>
    </source>
</evidence>
<dbReference type="Proteomes" id="UP000610862">
    <property type="component" value="Unassembled WGS sequence"/>
</dbReference>
<evidence type="ECO:0000313" key="3">
    <source>
        <dbReference type="EMBL" id="MBC8568870.1"/>
    </source>
</evidence>
<dbReference type="Gene3D" id="3.40.50.300">
    <property type="entry name" value="P-loop containing nucleotide triphosphate hydrolases"/>
    <property type="match status" value="1"/>
</dbReference>
<gene>
    <name evidence="3" type="ORF">H8692_08875</name>
</gene>
<comment type="caution">
    <text evidence="3">The sequence shown here is derived from an EMBL/GenBank/DDBJ whole genome shotgun (WGS) entry which is preliminary data.</text>
</comment>
<keyword evidence="4" id="KW-1185">Reference proteome</keyword>
<dbReference type="AlphaFoldDB" id="A0A926E9G3"/>
<name>A0A926E9G3_9FIRM</name>
<dbReference type="RefSeq" id="WP_187525517.1">
    <property type="nucleotide sequence ID" value="NZ_JACRTA010000003.1"/>
</dbReference>
<sequence length="316" mass="37142">METPVYVFTGLLESGKTTLIHEVVEEEDFLEPGTTVLVQCEEGENEFDEDFLKKFSIVLVRAEDPEALSEMFWKRIERDYSPAQVLIEYNGMWDLEKLFNENVPQDWYAGGVYSTVNAETAEIYMNNMRKTFMEPLKASNLIIFNRCDEDIDRMKFRRAIKVLNPQAQLAFERKDGKMFENEMDVMPFDYSGQTVDIDDMDYGLWYLDAMEHPEHYMGKEIIFTAKYCASEESGADYFIPGRHVMTCCEEDIQFLGFICYLDDETERRFGHEDWVKVRVRFDYKEHEMYGYDEGPVLTLISIEPSKQPQQELVTFS</sequence>
<dbReference type="InterPro" id="IPR048447">
    <property type="entry name" value="DUF1980_C"/>
</dbReference>
<evidence type="ECO:0008006" key="5">
    <source>
        <dbReference type="Google" id="ProtNLM"/>
    </source>
</evidence>
<protein>
    <recommendedName>
        <fullName evidence="5">GTPase</fullName>
    </recommendedName>
</protein>